<gene>
    <name evidence="2" type="ORF">BBIA_1453</name>
</gene>
<sequence length="52" mass="6161">MRRYLPRCRTCGPLNKPTDADTAYRLCREHRHDRRSHSTGVVPIITEERNQP</sequence>
<comment type="caution">
    <text evidence="2">The sequence shown here is derived from an EMBL/GenBank/DDBJ whole genome shotgun (WGS) entry which is preliminary data.</text>
</comment>
<dbReference type="Proteomes" id="UP000029108">
    <property type="component" value="Unassembled WGS sequence"/>
</dbReference>
<organism evidence="2 3">
    <name type="scientific">Bifidobacterium biavatii DSM 23969</name>
    <dbReference type="NCBI Taxonomy" id="1437608"/>
    <lineage>
        <taxon>Bacteria</taxon>
        <taxon>Bacillati</taxon>
        <taxon>Actinomycetota</taxon>
        <taxon>Actinomycetes</taxon>
        <taxon>Bifidobacteriales</taxon>
        <taxon>Bifidobacteriaceae</taxon>
        <taxon>Bifidobacterium</taxon>
    </lineage>
</organism>
<proteinExistence type="predicted"/>
<evidence type="ECO:0000313" key="2">
    <source>
        <dbReference type="EMBL" id="KFI49765.1"/>
    </source>
</evidence>
<keyword evidence="3" id="KW-1185">Reference proteome</keyword>
<evidence type="ECO:0000256" key="1">
    <source>
        <dbReference type="SAM" id="MobiDB-lite"/>
    </source>
</evidence>
<protein>
    <submittedName>
        <fullName evidence="2">Uncharacterized protein</fullName>
    </submittedName>
</protein>
<accession>A0A086ZTB5</accession>
<dbReference type="AlphaFoldDB" id="A0A086ZTB5"/>
<feature type="region of interest" description="Disordered" evidence="1">
    <location>
        <begin position="32"/>
        <end position="52"/>
    </location>
</feature>
<name>A0A086ZTB5_9BIFI</name>
<reference evidence="2 3" key="1">
    <citation type="submission" date="2014-03" db="EMBL/GenBank/DDBJ databases">
        <title>Genomics of Bifidobacteria.</title>
        <authorList>
            <person name="Ventura M."/>
            <person name="Milani C."/>
            <person name="Lugli G.A."/>
        </authorList>
    </citation>
    <scope>NUCLEOTIDE SEQUENCE [LARGE SCALE GENOMIC DNA]</scope>
    <source>
        <strain evidence="2 3">DSM 23969</strain>
    </source>
</reference>
<dbReference type="EMBL" id="JGYN01000020">
    <property type="protein sequence ID" value="KFI49765.1"/>
    <property type="molecule type" value="Genomic_DNA"/>
</dbReference>
<evidence type="ECO:0000313" key="3">
    <source>
        <dbReference type="Proteomes" id="UP000029108"/>
    </source>
</evidence>
<dbReference type="eggNOG" id="ENOG503260B">
    <property type="taxonomic scope" value="Bacteria"/>
</dbReference>
<dbReference type="STRING" id="1437608.GCA_000771645_00953"/>